<dbReference type="AlphaFoldDB" id="A0A563U4C5"/>
<dbReference type="GO" id="GO:0042276">
    <property type="term" value="P:error-prone translesion synthesis"/>
    <property type="evidence" value="ECO:0007669"/>
    <property type="project" value="TreeGrafter"/>
</dbReference>
<accession>A0A563U4C5</accession>
<dbReference type="Pfam" id="PF11799">
    <property type="entry name" value="IMS_C"/>
    <property type="match status" value="1"/>
</dbReference>
<dbReference type="OrthoDB" id="9808813at2"/>
<proteinExistence type="inferred from homology"/>
<dbReference type="InterPro" id="IPR043128">
    <property type="entry name" value="Rev_trsase/Diguanyl_cyclase"/>
</dbReference>
<dbReference type="RefSeq" id="WP_146271407.1">
    <property type="nucleotide sequence ID" value="NZ_VOEI01000003.1"/>
</dbReference>
<dbReference type="InterPro" id="IPR025188">
    <property type="entry name" value="DUF4113"/>
</dbReference>
<gene>
    <name evidence="7" type="ORF">FPZ42_11300</name>
</gene>
<sequence length="422" mass="47837">MGGTGVFAHVDINNCYVGCETLFKPELKGRVIVVLSNNDGCVIARSNEAKEIGIKMADAEFMVRKNLAEHNAIIFSSNYPLYADMSARLMNNLARYTYMLMVYSIDEAFLALGDIYGLDLERHAQAISENVMHDTGLPITIGVGPTLSLAKLANKAAKKQKRDYLVLDTPEKIEQVVSNFPIEDVWGVGHAYYHKLVANGITTAADFRNRKADWVRQHMTVQGWRLHQELWGKPCNVIRDVAERSKGIESSQSFNSYQTRLEAIEEAVAMHAATVSLKLRQQKSMALNITVYLRTNKHNVKHDQHYPSITVKIPFAANSAHEFTRICIQALKAIWQPGYNYLKTGVRATGVIPAGEVQYNLYSDYESEREQRLAGLMDDLNLRYGRGTLRIATEGYKKKWVMKQEFLSKQYTTDWQDILTTR</sequence>
<dbReference type="InterPro" id="IPR017961">
    <property type="entry name" value="DNA_pol_Y-fam_little_finger"/>
</dbReference>
<evidence type="ECO:0000256" key="2">
    <source>
        <dbReference type="ARBA" id="ARBA00022763"/>
    </source>
</evidence>
<evidence type="ECO:0000259" key="6">
    <source>
        <dbReference type="PROSITE" id="PS50173"/>
    </source>
</evidence>
<dbReference type="InterPro" id="IPR043502">
    <property type="entry name" value="DNA/RNA_pol_sf"/>
</dbReference>
<keyword evidence="2" id="KW-0227">DNA damage</keyword>
<name>A0A563U4C5_9SPHI</name>
<dbReference type="Proteomes" id="UP000318010">
    <property type="component" value="Unassembled WGS sequence"/>
</dbReference>
<evidence type="ECO:0000256" key="3">
    <source>
        <dbReference type="ARBA" id="ARBA00023199"/>
    </source>
</evidence>
<dbReference type="GO" id="GO:0003887">
    <property type="term" value="F:DNA-directed DNA polymerase activity"/>
    <property type="evidence" value="ECO:0007669"/>
    <property type="project" value="TreeGrafter"/>
</dbReference>
<dbReference type="GO" id="GO:0005829">
    <property type="term" value="C:cytosol"/>
    <property type="evidence" value="ECO:0007669"/>
    <property type="project" value="TreeGrafter"/>
</dbReference>
<dbReference type="PROSITE" id="PS50173">
    <property type="entry name" value="UMUC"/>
    <property type="match status" value="1"/>
</dbReference>
<dbReference type="PANTHER" id="PTHR11076">
    <property type="entry name" value="DNA REPAIR POLYMERASE UMUC / TRANSFERASE FAMILY MEMBER"/>
    <property type="match status" value="1"/>
</dbReference>
<dbReference type="Gene3D" id="3.30.70.270">
    <property type="match status" value="1"/>
</dbReference>
<dbReference type="GO" id="GO:0009432">
    <property type="term" value="P:SOS response"/>
    <property type="evidence" value="ECO:0007669"/>
    <property type="project" value="UniProtKB-KW"/>
</dbReference>
<reference evidence="7 8" key="1">
    <citation type="submission" date="2019-07" db="EMBL/GenBank/DDBJ databases">
        <authorList>
            <person name="Kim J."/>
        </authorList>
    </citation>
    <scope>NUCLEOTIDE SEQUENCE [LARGE SCALE GENOMIC DNA]</scope>
    <source>
        <strain evidence="7 8">MJ1a</strain>
    </source>
</reference>
<keyword evidence="8" id="KW-1185">Reference proteome</keyword>
<dbReference type="PANTHER" id="PTHR11076:SF34">
    <property type="entry name" value="PROTEIN UMUC"/>
    <property type="match status" value="1"/>
</dbReference>
<feature type="domain" description="UmuC" evidence="6">
    <location>
        <begin position="7"/>
        <end position="189"/>
    </location>
</feature>
<keyword evidence="4" id="KW-0234">DNA repair</keyword>
<dbReference type="InterPro" id="IPR050116">
    <property type="entry name" value="DNA_polymerase-Y"/>
</dbReference>
<keyword evidence="5" id="KW-0742">SOS response</keyword>
<protein>
    <submittedName>
        <fullName evidence="7">Y-family DNA polymerase</fullName>
    </submittedName>
</protein>
<evidence type="ECO:0000313" key="7">
    <source>
        <dbReference type="EMBL" id="TWR26206.1"/>
    </source>
</evidence>
<evidence type="ECO:0000256" key="5">
    <source>
        <dbReference type="ARBA" id="ARBA00023236"/>
    </source>
</evidence>
<organism evidence="7 8">
    <name type="scientific">Mucilaginibacter achroorhodeus</name>
    <dbReference type="NCBI Taxonomy" id="2599294"/>
    <lineage>
        <taxon>Bacteria</taxon>
        <taxon>Pseudomonadati</taxon>
        <taxon>Bacteroidota</taxon>
        <taxon>Sphingobacteriia</taxon>
        <taxon>Sphingobacteriales</taxon>
        <taxon>Sphingobacteriaceae</taxon>
        <taxon>Mucilaginibacter</taxon>
    </lineage>
</organism>
<dbReference type="Gene3D" id="3.40.1170.60">
    <property type="match status" value="1"/>
</dbReference>
<keyword evidence="3" id="KW-0741">SOS mutagenesis</keyword>
<dbReference type="GO" id="GO:0003684">
    <property type="term" value="F:damaged DNA binding"/>
    <property type="evidence" value="ECO:0007669"/>
    <property type="project" value="InterPro"/>
</dbReference>
<evidence type="ECO:0000256" key="4">
    <source>
        <dbReference type="ARBA" id="ARBA00023204"/>
    </source>
</evidence>
<dbReference type="InterPro" id="IPR001126">
    <property type="entry name" value="UmuC"/>
</dbReference>
<dbReference type="GO" id="GO:0006281">
    <property type="term" value="P:DNA repair"/>
    <property type="evidence" value="ECO:0007669"/>
    <property type="project" value="UniProtKB-KW"/>
</dbReference>
<dbReference type="Gene3D" id="1.10.150.20">
    <property type="entry name" value="5' to 3' exonuclease, C-terminal subdomain"/>
    <property type="match status" value="1"/>
</dbReference>
<evidence type="ECO:0000313" key="8">
    <source>
        <dbReference type="Proteomes" id="UP000318010"/>
    </source>
</evidence>
<comment type="similarity">
    <text evidence="1">Belongs to the DNA polymerase type-Y family.</text>
</comment>
<dbReference type="SUPFAM" id="SSF56672">
    <property type="entry name" value="DNA/RNA polymerases"/>
    <property type="match status" value="1"/>
</dbReference>
<dbReference type="EMBL" id="VOEI01000003">
    <property type="protein sequence ID" value="TWR26206.1"/>
    <property type="molecule type" value="Genomic_DNA"/>
</dbReference>
<evidence type="ECO:0000256" key="1">
    <source>
        <dbReference type="ARBA" id="ARBA00010945"/>
    </source>
</evidence>
<comment type="caution">
    <text evidence="7">The sequence shown here is derived from an EMBL/GenBank/DDBJ whole genome shotgun (WGS) entry which is preliminary data.</text>
</comment>
<dbReference type="Pfam" id="PF00817">
    <property type="entry name" value="IMS"/>
    <property type="match status" value="1"/>
</dbReference>
<dbReference type="CDD" id="cd01700">
    <property type="entry name" value="PolY_Pol_V_umuC"/>
    <property type="match status" value="1"/>
</dbReference>
<dbReference type="Pfam" id="PF13438">
    <property type="entry name" value="DUF4113"/>
    <property type="match status" value="1"/>
</dbReference>